<gene>
    <name evidence="1" type="ORF">PAGA_a3800</name>
</gene>
<reference evidence="1" key="1">
    <citation type="submission" date="2015-03" db="EMBL/GenBank/DDBJ databases">
        <authorList>
            <person name="Xie B.-B."/>
            <person name="Rong J.-C."/>
            <person name="Qin Q.-L."/>
            <person name="Zhang Y.-Z."/>
        </authorList>
    </citation>
    <scope>NUCLEOTIDE SEQUENCE</scope>
    <source>
        <strain evidence="1">DSM 14585</strain>
    </source>
</reference>
<dbReference type="Proteomes" id="UP000217277">
    <property type="component" value="Chromosome I"/>
</dbReference>
<protein>
    <submittedName>
        <fullName evidence="1">Uncharacterized protein</fullName>
    </submittedName>
</protein>
<name>A0ACA8E0R2_9GAMM</name>
<sequence length="41" mass="5327">MRLRRKTKRELRFCYLKIAQLIKQIDIKLFNFRRLYFCFKQ</sequence>
<evidence type="ECO:0000313" key="2">
    <source>
        <dbReference type="Proteomes" id="UP000217277"/>
    </source>
</evidence>
<organism evidence="1 2">
    <name type="scientific">Pseudoalteromonas agarivorans DSM 14585</name>
    <dbReference type="NCBI Taxonomy" id="1312369"/>
    <lineage>
        <taxon>Bacteria</taxon>
        <taxon>Pseudomonadati</taxon>
        <taxon>Pseudomonadota</taxon>
        <taxon>Gammaproteobacteria</taxon>
        <taxon>Alteromonadales</taxon>
        <taxon>Pseudoalteromonadaceae</taxon>
        <taxon>Pseudoalteromonas</taxon>
    </lineage>
</organism>
<evidence type="ECO:0000313" key="1">
    <source>
        <dbReference type="EMBL" id="ATC83883.1"/>
    </source>
</evidence>
<dbReference type="EMBL" id="CP011011">
    <property type="protein sequence ID" value="ATC83883.1"/>
    <property type="molecule type" value="Genomic_DNA"/>
</dbReference>
<proteinExistence type="predicted"/>
<keyword evidence="2" id="KW-1185">Reference proteome</keyword>
<accession>A0ACA8E0R2</accession>